<feature type="transmembrane region" description="Helical" evidence="7">
    <location>
        <begin position="133"/>
        <end position="152"/>
    </location>
</feature>
<dbReference type="Gene3D" id="1.10.3720.10">
    <property type="entry name" value="MetI-like"/>
    <property type="match status" value="1"/>
</dbReference>
<reference evidence="9" key="2">
    <citation type="submission" date="2020-11" db="EMBL/GenBank/DDBJ databases">
        <title>Agrobacterium vitis strain K377 genome.</title>
        <authorList>
            <person name="Xi H."/>
        </authorList>
    </citation>
    <scope>NUCLEOTIDE SEQUENCE</scope>
    <source>
        <strain evidence="9">K377</strain>
    </source>
</reference>
<evidence type="ECO:0000313" key="9">
    <source>
        <dbReference type="EMBL" id="MBF2714056.1"/>
    </source>
</evidence>
<evidence type="ECO:0000256" key="2">
    <source>
        <dbReference type="ARBA" id="ARBA00022448"/>
    </source>
</evidence>
<dbReference type="SUPFAM" id="SSF161098">
    <property type="entry name" value="MetI-like"/>
    <property type="match status" value="1"/>
</dbReference>
<name>A0AAE2RCC9_AGRVI</name>
<dbReference type="GO" id="GO:0005886">
    <property type="term" value="C:plasma membrane"/>
    <property type="evidence" value="ECO:0007669"/>
    <property type="project" value="UniProtKB-SubCell"/>
</dbReference>
<keyword evidence="5 7" id="KW-1133">Transmembrane helix</keyword>
<protein>
    <submittedName>
        <fullName evidence="9 10">ABC transporter permease</fullName>
    </submittedName>
</protein>
<comment type="subcellular location">
    <subcellularLocation>
        <location evidence="1 7">Cell membrane</location>
        <topology evidence="1 7">Multi-pass membrane protein</topology>
    </subcellularLocation>
</comment>
<dbReference type="PANTHER" id="PTHR30151">
    <property type="entry name" value="ALKANE SULFONATE ABC TRANSPORTER-RELATED, MEMBRANE SUBUNIT"/>
    <property type="match status" value="1"/>
</dbReference>
<feature type="transmembrane region" description="Helical" evidence="7">
    <location>
        <begin position="173"/>
        <end position="194"/>
    </location>
</feature>
<dbReference type="CDD" id="cd06261">
    <property type="entry name" value="TM_PBP2"/>
    <property type="match status" value="1"/>
</dbReference>
<dbReference type="PROSITE" id="PS50928">
    <property type="entry name" value="ABC_TM1"/>
    <property type="match status" value="1"/>
</dbReference>
<dbReference type="EMBL" id="WPHM01000028">
    <property type="protein sequence ID" value="MUZ61015.1"/>
    <property type="molecule type" value="Genomic_DNA"/>
</dbReference>
<reference evidence="10 11" key="1">
    <citation type="submission" date="2019-12" db="EMBL/GenBank/DDBJ databases">
        <title>Whole-genome sequencing of Allorhizobium vitis.</title>
        <authorList>
            <person name="Gan H.M."/>
            <person name="Szegedi E."/>
            <person name="Burr T."/>
            <person name="Savka M.A."/>
        </authorList>
    </citation>
    <scope>NUCLEOTIDE SEQUENCE [LARGE SCALE GENOMIC DNA]</scope>
    <source>
        <strain evidence="10 11">CG989</strain>
    </source>
</reference>
<keyword evidence="6 7" id="KW-0472">Membrane</keyword>
<evidence type="ECO:0000313" key="10">
    <source>
        <dbReference type="EMBL" id="MUZ61015.1"/>
    </source>
</evidence>
<dbReference type="Proteomes" id="UP000655037">
    <property type="component" value="Unassembled WGS sequence"/>
</dbReference>
<evidence type="ECO:0000256" key="6">
    <source>
        <dbReference type="ARBA" id="ARBA00023136"/>
    </source>
</evidence>
<feature type="transmembrane region" description="Helical" evidence="7">
    <location>
        <begin position="66"/>
        <end position="87"/>
    </location>
</feature>
<dbReference type="Proteomes" id="UP000436692">
    <property type="component" value="Unassembled WGS sequence"/>
</dbReference>
<feature type="transmembrane region" description="Helical" evidence="7">
    <location>
        <begin position="22"/>
        <end position="46"/>
    </location>
</feature>
<comment type="caution">
    <text evidence="9">The sequence shown here is derived from an EMBL/GenBank/DDBJ whole genome shotgun (WGS) entry which is preliminary data.</text>
</comment>
<dbReference type="EMBL" id="JACXXJ020000003">
    <property type="protein sequence ID" value="MBF2714056.1"/>
    <property type="molecule type" value="Genomic_DNA"/>
</dbReference>
<evidence type="ECO:0000256" key="1">
    <source>
        <dbReference type="ARBA" id="ARBA00004651"/>
    </source>
</evidence>
<evidence type="ECO:0000256" key="3">
    <source>
        <dbReference type="ARBA" id="ARBA00022475"/>
    </source>
</evidence>
<feature type="transmembrane region" description="Helical" evidence="7">
    <location>
        <begin position="108"/>
        <end position="127"/>
    </location>
</feature>
<feature type="transmembrane region" description="Helical" evidence="7">
    <location>
        <begin position="227"/>
        <end position="250"/>
    </location>
</feature>
<sequence>MAVKTEVPTGRAARTNKLIRQLFVPLVLVALWFAATWNGTIDPIFLPSPADVWRSFLSLAPLLPQSLAASVSMTLGGFIGGSLLGLAMGLTMAYSRLAREIFGGVLDFFRPIPIFALIPLFILWFGLGKTPQIVLIVLGTSLVIGVATIEAIKNVPAVYIRAGLVLGAQRGTIYRSIILPAIFPHLLGAIRVAAASSWGLDVAAEYIGAQVGLGHLMIIRVQYLDTAGIVVIVGIYCLLAIILDKIVVALERPLTRWTEKGAGKGVVGSITGAS</sequence>
<evidence type="ECO:0000256" key="7">
    <source>
        <dbReference type="RuleBase" id="RU363032"/>
    </source>
</evidence>
<comment type="similarity">
    <text evidence="7">Belongs to the binding-protein-dependent transport system permease family.</text>
</comment>
<evidence type="ECO:0000256" key="5">
    <source>
        <dbReference type="ARBA" id="ARBA00022989"/>
    </source>
</evidence>
<dbReference type="PANTHER" id="PTHR30151:SF0">
    <property type="entry name" value="ABC TRANSPORTER PERMEASE PROTEIN MJ0413-RELATED"/>
    <property type="match status" value="1"/>
</dbReference>
<evidence type="ECO:0000313" key="11">
    <source>
        <dbReference type="Proteomes" id="UP000436692"/>
    </source>
</evidence>
<evidence type="ECO:0000313" key="12">
    <source>
        <dbReference type="Proteomes" id="UP000655037"/>
    </source>
</evidence>
<accession>A0AAE2RCC9</accession>
<dbReference type="RefSeq" id="WP_156551580.1">
    <property type="nucleotide sequence ID" value="NZ_JABAEJ010000027.1"/>
</dbReference>
<organism evidence="9 12">
    <name type="scientific">Agrobacterium vitis</name>
    <name type="common">Rhizobium vitis</name>
    <dbReference type="NCBI Taxonomy" id="373"/>
    <lineage>
        <taxon>Bacteria</taxon>
        <taxon>Pseudomonadati</taxon>
        <taxon>Pseudomonadota</taxon>
        <taxon>Alphaproteobacteria</taxon>
        <taxon>Hyphomicrobiales</taxon>
        <taxon>Rhizobiaceae</taxon>
        <taxon>Rhizobium/Agrobacterium group</taxon>
        <taxon>Agrobacterium</taxon>
    </lineage>
</organism>
<gene>
    <name evidence="10" type="ORF">GOZ95_26720</name>
    <name evidence="9" type="ORF">IEI95_007230</name>
</gene>
<keyword evidence="3" id="KW-1003">Cell membrane</keyword>
<dbReference type="Pfam" id="PF00528">
    <property type="entry name" value="BPD_transp_1"/>
    <property type="match status" value="1"/>
</dbReference>
<keyword evidence="4 7" id="KW-0812">Transmembrane</keyword>
<dbReference type="AlphaFoldDB" id="A0AAE2RCC9"/>
<evidence type="ECO:0000256" key="4">
    <source>
        <dbReference type="ARBA" id="ARBA00022692"/>
    </source>
</evidence>
<dbReference type="InterPro" id="IPR035906">
    <property type="entry name" value="MetI-like_sf"/>
</dbReference>
<proteinExistence type="inferred from homology"/>
<keyword evidence="2 7" id="KW-0813">Transport</keyword>
<feature type="domain" description="ABC transmembrane type-1" evidence="8">
    <location>
        <begin position="67"/>
        <end position="248"/>
    </location>
</feature>
<dbReference type="InterPro" id="IPR000515">
    <property type="entry name" value="MetI-like"/>
</dbReference>
<dbReference type="GO" id="GO:0055085">
    <property type="term" value="P:transmembrane transport"/>
    <property type="evidence" value="ECO:0007669"/>
    <property type="project" value="InterPro"/>
</dbReference>
<evidence type="ECO:0000259" key="8">
    <source>
        <dbReference type="PROSITE" id="PS50928"/>
    </source>
</evidence>